<dbReference type="Pfam" id="PF00015">
    <property type="entry name" value="MCPsignal"/>
    <property type="match status" value="1"/>
</dbReference>
<feature type="domain" description="PAC" evidence="4">
    <location>
        <begin position="81"/>
        <end position="133"/>
    </location>
</feature>
<evidence type="ECO:0000256" key="1">
    <source>
        <dbReference type="PROSITE-ProRule" id="PRU00284"/>
    </source>
</evidence>
<dbReference type="InterPro" id="IPR013655">
    <property type="entry name" value="PAS_fold_3"/>
</dbReference>
<dbReference type="PROSITE" id="PS50111">
    <property type="entry name" value="CHEMOTAXIS_TRANSDUC_2"/>
    <property type="match status" value="1"/>
</dbReference>
<dbReference type="Gene3D" id="1.10.287.950">
    <property type="entry name" value="Methyl-accepting chemotaxis protein"/>
    <property type="match status" value="1"/>
</dbReference>
<dbReference type="EMBL" id="JAEKJZ010000006">
    <property type="protein sequence ID" value="MBN9673157.1"/>
    <property type="molecule type" value="Genomic_DNA"/>
</dbReference>
<dbReference type="Pfam" id="PF07238">
    <property type="entry name" value="PilZ"/>
    <property type="match status" value="1"/>
</dbReference>
<dbReference type="PANTHER" id="PTHR24422">
    <property type="entry name" value="CHEMOTAXIS PROTEIN METHYLTRANSFERASE"/>
    <property type="match status" value="1"/>
</dbReference>
<evidence type="ECO:0000259" key="2">
    <source>
        <dbReference type="PROSITE" id="PS50111"/>
    </source>
</evidence>
<dbReference type="AlphaFoldDB" id="A0A939EH85"/>
<dbReference type="Gene3D" id="3.30.450.20">
    <property type="entry name" value="PAS domain"/>
    <property type="match status" value="3"/>
</dbReference>
<feature type="domain" description="PAS" evidence="3">
    <location>
        <begin position="5"/>
        <end position="52"/>
    </location>
</feature>
<proteinExistence type="predicted"/>
<dbReference type="GO" id="GO:0035438">
    <property type="term" value="F:cyclic-di-GMP binding"/>
    <property type="evidence" value="ECO:0007669"/>
    <property type="project" value="InterPro"/>
</dbReference>
<dbReference type="Pfam" id="PF08447">
    <property type="entry name" value="PAS_3"/>
    <property type="match status" value="2"/>
</dbReference>
<dbReference type="PROSITE" id="PS50112">
    <property type="entry name" value="PAS"/>
    <property type="match status" value="2"/>
</dbReference>
<dbReference type="InterPro" id="IPR000700">
    <property type="entry name" value="PAS-assoc_C"/>
</dbReference>
<comment type="caution">
    <text evidence="5">The sequence shown here is derived from an EMBL/GenBank/DDBJ whole genome shotgun (WGS) entry which is preliminary data.</text>
</comment>
<reference evidence="5" key="1">
    <citation type="submission" date="2020-12" db="EMBL/GenBank/DDBJ databases">
        <title>Oil enriched cultivation method for isolating marine PHA-producing bacteria.</title>
        <authorList>
            <person name="Zheng W."/>
            <person name="Yu S."/>
            <person name="Huang Y."/>
        </authorList>
    </citation>
    <scope>NUCLEOTIDE SEQUENCE</scope>
    <source>
        <strain evidence="5">SY-2-12</strain>
    </source>
</reference>
<sequence>MSFLSQDGSRQLVKALSRSSAMIEFTPNGQVLDANDNFLKTLGYTLEEVRGQHHRMFVDEAFANSTEYGTFWKDLAAGEFKSAEFRRLAKDGTEVWIQASYNPVFNRAGKVIRIVKIASDITASKLKAAEDQGQIDAINRTQAVIKFELDGTILDANQNFLNTVGYGLDEIVGRHHRMFVEPGYAESADYAAFWKHLAEGKAQQGEFLRFGKNGREVWILAVYNPILDAVGRPISIVKFASDITEQKRRTAVYEGQIQAIGRSQAVISFSVDGIVQEANEIFLKVAGYRLDEIVGKHHRMFVDEKYAESEEYAEFWKNLGEGKHAAAIYQRKNKAGEPVWLQATYNPIFDASGKLLKITKFATDVTKNMKARQLAIQAAEQTLATVEQSVTSAQVVNGSAQDISEGMLSANTAVEAMQDRSESAERSTEKLRSAAAAMDDVVQLISKVADQINLLSLNATIEAARAGEAGRGFAVVANEVKALANQTSQATTRIFSEIAEMQSVSGTVDDALKSIRSSIGEVHELISKTTSSVESQCAATTDINERLQLASSNVTQVCDNLDNWVVGMENRRKADRRRLFKEGMISLGNGRTVSCFLRDVSKTGARVFVEDIESFPDEFKLDLSDGDGFRPCRVIRRYGDDLGVEFIAKDVALGIAS</sequence>
<dbReference type="SUPFAM" id="SSF58104">
    <property type="entry name" value="Methyl-accepting chemotaxis protein (MCP) signaling domain"/>
    <property type="match status" value="1"/>
</dbReference>
<accession>A0A939EH85</accession>
<dbReference type="SMART" id="SM00086">
    <property type="entry name" value="PAC"/>
    <property type="match status" value="3"/>
</dbReference>
<protein>
    <submittedName>
        <fullName evidence="5">PAS domain S-box protein</fullName>
    </submittedName>
</protein>
<evidence type="ECO:0000259" key="4">
    <source>
        <dbReference type="PROSITE" id="PS50113"/>
    </source>
</evidence>
<feature type="domain" description="Methyl-accepting transducer" evidence="2">
    <location>
        <begin position="380"/>
        <end position="556"/>
    </location>
</feature>
<dbReference type="NCBIfam" id="TIGR00229">
    <property type="entry name" value="sensory_box"/>
    <property type="match status" value="3"/>
</dbReference>
<dbReference type="CDD" id="cd00130">
    <property type="entry name" value="PAS"/>
    <property type="match status" value="3"/>
</dbReference>
<dbReference type="PANTHER" id="PTHR24422:SF10">
    <property type="entry name" value="CHEMOTAXIS PROTEIN METHYLTRANSFERASE 2"/>
    <property type="match status" value="1"/>
</dbReference>
<dbReference type="RefSeq" id="WP_207143012.1">
    <property type="nucleotide sequence ID" value="NZ_JAEKJZ010000006.1"/>
</dbReference>
<dbReference type="InterPro" id="IPR050903">
    <property type="entry name" value="Bact_Chemotaxis_MeTrfase"/>
</dbReference>
<dbReference type="InterPro" id="IPR000014">
    <property type="entry name" value="PAS"/>
</dbReference>
<dbReference type="SUPFAM" id="SSF141371">
    <property type="entry name" value="PilZ domain-like"/>
    <property type="match status" value="1"/>
</dbReference>
<dbReference type="PROSITE" id="PS50113">
    <property type="entry name" value="PAC"/>
    <property type="match status" value="3"/>
</dbReference>
<dbReference type="InterPro" id="IPR004089">
    <property type="entry name" value="MCPsignal_dom"/>
</dbReference>
<gene>
    <name evidence="5" type="ORF">JF539_22560</name>
</gene>
<dbReference type="SMART" id="SM00091">
    <property type="entry name" value="PAS"/>
    <property type="match status" value="3"/>
</dbReference>
<dbReference type="InterPro" id="IPR001610">
    <property type="entry name" value="PAC"/>
</dbReference>
<dbReference type="GO" id="GO:0016020">
    <property type="term" value="C:membrane"/>
    <property type="evidence" value="ECO:0007669"/>
    <property type="project" value="InterPro"/>
</dbReference>
<dbReference type="GO" id="GO:0007165">
    <property type="term" value="P:signal transduction"/>
    <property type="evidence" value="ECO:0007669"/>
    <property type="project" value="UniProtKB-KW"/>
</dbReference>
<evidence type="ECO:0000313" key="6">
    <source>
        <dbReference type="Proteomes" id="UP000664096"/>
    </source>
</evidence>
<dbReference type="InterPro" id="IPR009875">
    <property type="entry name" value="PilZ_domain"/>
</dbReference>
<name>A0A939EH85_9HYPH</name>
<dbReference type="Pfam" id="PF08448">
    <property type="entry name" value="PAS_4"/>
    <property type="match status" value="1"/>
</dbReference>
<organism evidence="5 6">
    <name type="scientific">Roseibium aggregatum</name>
    <dbReference type="NCBI Taxonomy" id="187304"/>
    <lineage>
        <taxon>Bacteria</taxon>
        <taxon>Pseudomonadati</taxon>
        <taxon>Pseudomonadota</taxon>
        <taxon>Alphaproteobacteria</taxon>
        <taxon>Hyphomicrobiales</taxon>
        <taxon>Stappiaceae</taxon>
        <taxon>Roseibium</taxon>
    </lineage>
</organism>
<dbReference type="InterPro" id="IPR035965">
    <property type="entry name" value="PAS-like_dom_sf"/>
</dbReference>
<dbReference type="SMART" id="SM00283">
    <property type="entry name" value="MA"/>
    <property type="match status" value="1"/>
</dbReference>
<dbReference type="SUPFAM" id="SSF55785">
    <property type="entry name" value="PYP-like sensor domain (PAS domain)"/>
    <property type="match status" value="3"/>
</dbReference>
<dbReference type="InterPro" id="IPR013656">
    <property type="entry name" value="PAS_4"/>
</dbReference>
<feature type="domain" description="PAC" evidence="4">
    <location>
        <begin position="203"/>
        <end position="255"/>
    </location>
</feature>
<feature type="domain" description="PAS" evidence="3">
    <location>
        <begin position="144"/>
        <end position="182"/>
    </location>
</feature>
<evidence type="ECO:0000259" key="3">
    <source>
        <dbReference type="PROSITE" id="PS50112"/>
    </source>
</evidence>
<evidence type="ECO:0000313" key="5">
    <source>
        <dbReference type="EMBL" id="MBN9673157.1"/>
    </source>
</evidence>
<keyword evidence="1" id="KW-0807">Transducer</keyword>
<dbReference type="Proteomes" id="UP000664096">
    <property type="component" value="Unassembled WGS sequence"/>
</dbReference>
<feature type="domain" description="PAC" evidence="4">
    <location>
        <begin position="325"/>
        <end position="377"/>
    </location>
</feature>